<dbReference type="Proteomes" id="UP000006793">
    <property type="component" value="Chromosome"/>
</dbReference>
<dbReference type="RefSeq" id="WP_013908542.1">
    <property type="nucleotide sequence ID" value="NC_015681.1"/>
</dbReference>
<gene>
    <name evidence="1" type="ordered locus">Thein_1948</name>
</gene>
<reference evidence="2" key="1">
    <citation type="submission" date="2011-04" db="EMBL/GenBank/DDBJ databases">
        <title>The complete genome of Thermodesulfatator indicus DSM 15286.</title>
        <authorList>
            <person name="Lucas S."/>
            <person name="Copeland A."/>
            <person name="Lapidus A."/>
            <person name="Bruce D."/>
            <person name="Goodwin L."/>
            <person name="Pitluck S."/>
            <person name="Peters L."/>
            <person name="Kyrpides N."/>
            <person name="Mavromatis K."/>
            <person name="Pagani I."/>
            <person name="Ivanova N."/>
            <person name="Saunders L."/>
            <person name="Detter J.C."/>
            <person name="Tapia R."/>
            <person name="Han C."/>
            <person name="Land M."/>
            <person name="Hauser L."/>
            <person name="Markowitz V."/>
            <person name="Cheng J.-F."/>
            <person name="Hugenholtz P."/>
            <person name="Woyke T."/>
            <person name="Wu D."/>
            <person name="Spring S."/>
            <person name="Schroeder M."/>
            <person name="Brambilla E."/>
            <person name="Klenk H.-P."/>
            <person name="Eisen J.A."/>
        </authorList>
    </citation>
    <scope>NUCLEOTIDE SEQUENCE [LARGE SCALE GENOMIC DNA]</scope>
    <source>
        <strain evidence="2">DSM 15286 / JCM 11887 / CIR29812</strain>
    </source>
</reference>
<protein>
    <submittedName>
        <fullName evidence="1">Malate permease</fullName>
    </submittedName>
</protein>
<dbReference type="PaxDb" id="667014-Thein_1948"/>
<name>F8ACM8_THEID</name>
<evidence type="ECO:0000313" key="2">
    <source>
        <dbReference type="Proteomes" id="UP000006793"/>
    </source>
</evidence>
<sequence>MFFPYPRLKEAFEAYIYSTIKSFIAENNLGKLQKVRTLIAENSVIKTFLKENAKFIVNENNFNLFLDQNLPHFLWYLEVYLQNLNGILAFSADPTKHIFTVYSPFFDFTALLTKPLGILSCY</sequence>
<organism evidence="1 2">
    <name type="scientific">Thermodesulfatator indicus (strain DSM 15286 / JCM 11887 / CIR29812)</name>
    <dbReference type="NCBI Taxonomy" id="667014"/>
    <lineage>
        <taxon>Bacteria</taxon>
        <taxon>Pseudomonadati</taxon>
        <taxon>Thermodesulfobacteriota</taxon>
        <taxon>Thermodesulfobacteria</taxon>
        <taxon>Thermodesulfobacteriales</taxon>
        <taxon>Thermodesulfatatoraceae</taxon>
        <taxon>Thermodesulfatator</taxon>
    </lineage>
</organism>
<reference evidence="1 2" key="2">
    <citation type="journal article" date="2012" name="Stand. Genomic Sci.">
        <title>Complete genome sequence of the thermophilic sulfate-reducing ocean bacterium Thermodesulfatator indicus type strain (CIR29812(T)).</title>
        <authorList>
            <person name="Anderson I."/>
            <person name="Saunders E."/>
            <person name="Lapidus A."/>
            <person name="Nolan M."/>
            <person name="Lucas S."/>
            <person name="Tice H."/>
            <person name="Del Rio T.G."/>
            <person name="Cheng J.F."/>
            <person name="Han C."/>
            <person name="Tapia R."/>
            <person name="Goodwin L.A."/>
            <person name="Pitluck S."/>
            <person name="Liolios K."/>
            <person name="Mavromatis K."/>
            <person name="Pagani I."/>
            <person name="Ivanova N."/>
            <person name="Mikhailova N."/>
            <person name="Pati A."/>
            <person name="Chen A."/>
            <person name="Palaniappan K."/>
            <person name="Land M."/>
            <person name="Hauser L."/>
            <person name="Jeffries C.D."/>
            <person name="Chang Y.J."/>
            <person name="Brambilla E.M."/>
            <person name="Rohde M."/>
            <person name="Spring S."/>
            <person name="Goker M."/>
            <person name="Detter J.C."/>
            <person name="Woyke T."/>
            <person name="Bristow J."/>
            <person name="Eisen J.A."/>
            <person name="Markowitz V."/>
            <person name="Hugenholtz P."/>
            <person name="Kyrpides N.C."/>
            <person name="Klenk H.P."/>
        </authorList>
    </citation>
    <scope>NUCLEOTIDE SEQUENCE [LARGE SCALE GENOMIC DNA]</scope>
    <source>
        <strain evidence="2">DSM 15286 / JCM 11887 / CIR29812</strain>
    </source>
</reference>
<dbReference type="AlphaFoldDB" id="F8ACM8"/>
<accession>F8ACM8</accession>
<dbReference type="EMBL" id="CP002683">
    <property type="protein sequence ID" value="AEH45803.1"/>
    <property type="molecule type" value="Genomic_DNA"/>
</dbReference>
<evidence type="ECO:0000313" key="1">
    <source>
        <dbReference type="EMBL" id="AEH45803.1"/>
    </source>
</evidence>
<dbReference type="STRING" id="667014.Thein_1948"/>
<dbReference type="HOGENOM" id="CLU_2025649_0_0_0"/>
<dbReference type="KEGG" id="tid:Thein_1948"/>
<dbReference type="InParanoid" id="F8ACM8"/>
<proteinExistence type="predicted"/>
<keyword evidence="2" id="KW-1185">Reference proteome</keyword>